<evidence type="ECO:0000256" key="1">
    <source>
        <dbReference type="ARBA" id="ARBA00004123"/>
    </source>
</evidence>
<gene>
    <name evidence="6" type="ORF">PYX00_006966</name>
</gene>
<reference evidence="6" key="1">
    <citation type="journal article" date="2024" name="Gigascience">
        <title>Chromosome-level genome of the poultry shaft louse Menopon gallinae provides insight into the host-switching and adaptive evolution of parasitic lice.</title>
        <authorList>
            <person name="Xu Y."/>
            <person name="Ma L."/>
            <person name="Liu S."/>
            <person name="Liang Y."/>
            <person name="Liu Q."/>
            <person name="He Z."/>
            <person name="Tian L."/>
            <person name="Duan Y."/>
            <person name="Cai W."/>
            <person name="Li H."/>
            <person name="Song F."/>
        </authorList>
    </citation>
    <scope>NUCLEOTIDE SEQUENCE</scope>
    <source>
        <strain evidence="6">Cailab_2023a</strain>
    </source>
</reference>
<keyword evidence="4" id="KW-0539">Nucleus</keyword>
<proteinExistence type="predicted"/>
<evidence type="ECO:0000313" key="6">
    <source>
        <dbReference type="EMBL" id="KAL0269139.1"/>
    </source>
</evidence>
<keyword evidence="3" id="KW-0963">Cytoplasm</keyword>
<dbReference type="EMBL" id="JARGDH010000004">
    <property type="protein sequence ID" value="KAL0269139.1"/>
    <property type="molecule type" value="Genomic_DNA"/>
</dbReference>
<dbReference type="InterPro" id="IPR029404">
    <property type="entry name" value="CDIN1"/>
</dbReference>
<dbReference type="PANTHER" id="PTHR31661:SF1">
    <property type="entry name" value="CDAN1-INTERACTING NUCLEASE 1"/>
    <property type="match status" value="1"/>
</dbReference>
<comment type="caution">
    <text evidence="6">The sequence shown here is derived from an EMBL/GenBank/DDBJ whole genome shotgun (WGS) entry which is preliminary data.</text>
</comment>
<dbReference type="GO" id="GO:0005634">
    <property type="term" value="C:nucleus"/>
    <property type="evidence" value="ECO:0007669"/>
    <property type="project" value="UniProtKB-SubCell"/>
</dbReference>
<dbReference type="Pfam" id="PF14811">
    <property type="entry name" value="TPD"/>
    <property type="match status" value="1"/>
</dbReference>
<name>A0AAW2HHC9_9NEOP</name>
<accession>A0AAW2HHC9</accession>
<evidence type="ECO:0000256" key="3">
    <source>
        <dbReference type="ARBA" id="ARBA00022490"/>
    </source>
</evidence>
<comment type="subcellular location">
    <subcellularLocation>
        <location evidence="2">Cytoplasm</location>
    </subcellularLocation>
    <subcellularLocation>
        <location evidence="1">Nucleus</location>
    </subcellularLocation>
</comment>
<dbReference type="GO" id="GO:0005737">
    <property type="term" value="C:cytoplasm"/>
    <property type="evidence" value="ECO:0007669"/>
    <property type="project" value="UniProtKB-SubCell"/>
</dbReference>
<dbReference type="AlphaFoldDB" id="A0AAW2HHC9"/>
<evidence type="ECO:0000256" key="4">
    <source>
        <dbReference type="ARBA" id="ARBA00023242"/>
    </source>
</evidence>
<evidence type="ECO:0000256" key="2">
    <source>
        <dbReference type="ARBA" id="ARBA00004496"/>
    </source>
</evidence>
<evidence type="ECO:0000256" key="5">
    <source>
        <dbReference type="ARBA" id="ARBA00023480"/>
    </source>
</evidence>
<dbReference type="PANTHER" id="PTHR31661">
    <property type="entry name" value="SIMILAR TO CDNA SEQUENCE BC052040"/>
    <property type="match status" value="1"/>
</dbReference>
<protein>
    <recommendedName>
        <fullName evidence="5">CDAN1-interacting nuclease 1</fullName>
    </recommendedName>
</protein>
<sequence length="304" mass="35632">MILSEDIYNDIVNRFQNQKGSYRELKNAMMEEYRIPNAVLSSLLSNEYRRRIKKNFYRMNNQGNKLFQRYMNSRSSEKNSSSIIKLAEEIKMSYTLLGRMIAEKFLQQDDEGATNSSKLARLKYYMKDSTLIEDPDLAYEIFLCVLYDEQFGHLTEIISLSLGKEYEHHLQKIIREKNLTFQCEDDLRECGYDKTPDIKLNVPFAVDGFIVNWIESKALFASPKIHKGYVEEQYSSYWNRFGTGLVIYWKGVVDTVIDPKEKRFIVRCEFPENITLLNPFYIASIPKGLKYEGKVLVKEVPDDG</sequence>
<organism evidence="6">
    <name type="scientific">Menopon gallinae</name>
    <name type="common">poultry shaft louse</name>
    <dbReference type="NCBI Taxonomy" id="328185"/>
    <lineage>
        <taxon>Eukaryota</taxon>
        <taxon>Metazoa</taxon>
        <taxon>Ecdysozoa</taxon>
        <taxon>Arthropoda</taxon>
        <taxon>Hexapoda</taxon>
        <taxon>Insecta</taxon>
        <taxon>Pterygota</taxon>
        <taxon>Neoptera</taxon>
        <taxon>Paraneoptera</taxon>
        <taxon>Psocodea</taxon>
        <taxon>Troctomorpha</taxon>
        <taxon>Phthiraptera</taxon>
        <taxon>Amblycera</taxon>
        <taxon>Menoponidae</taxon>
        <taxon>Menopon</taxon>
    </lineage>
</organism>